<keyword evidence="10" id="KW-0813">Transport</keyword>
<sequence>MTAAHRDPRLLLLVAAGGTVGTLLRWAASEVVPAAGAFPLATLAVNLAGSFVLGFLLEELLRRGAETPALRRWRLGLGTGVCGGLTTWSSFAVELERLLSGGSAGTALGYAAASLAGGLLAVAAGVALAARRAR</sequence>
<evidence type="ECO:0000256" key="10">
    <source>
        <dbReference type="HAMAP-Rule" id="MF_00454"/>
    </source>
</evidence>
<evidence type="ECO:0000256" key="6">
    <source>
        <dbReference type="ARBA" id="ARBA00023303"/>
    </source>
</evidence>
<evidence type="ECO:0000256" key="8">
    <source>
        <dbReference type="ARBA" id="ARBA00035585"/>
    </source>
</evidence>
<feature type="transmembrane region" description="Helical" evidence="10">
    <location>
        <begin position="107"/>
        <end position="130"/>
    </location>
</feature>
<proteinExistence type="inferred from homology"/>
<feature type="binding site" evidence="10">
    <location>
        <position position="83"/>
    </location>
    <ligand>
        <name>Na(+)</name>
        <dbReference type="ChEBI" id="CHEBI:29101"/>
        <note>structural</note>
    </ligand>
</feature>
<feature type="binding site" evidence="10">
    <location>
        <position position="86"/>
    </location>
    <ligand>
        <name>Na(+)</name>
        <dbReference type="ChEBI" id="CHEBI:29101"/>
        <note>structural</note>
    </ligand>
</feature>
<dbReference type="EMBL" id="PVZF01000007">
    <property type="protein sequence ID" value="PRY14150.1"/>
    <property type="molecule type" value="Genomic_DNA"/>
</dbReference>
<keyword evidence="3 10" id="KW-0812">Transmembrane</keyword>
<dbReference type="GO" id="GO:0005886">
    <property type="term" value="C:plasma membrane"/>
    <property type="evidence" value="ECO:0007669"/>
    <property type="project" value="UniProtKB-SubCell"/>
</dbReference>
<dbReference type="GO" id="GO:0046872">
    <property type="term" value="F:metal ion binding"/>
    <property type="evidence" value="ECO:0007669"/>
    <property type="project" value="UniProtKB-KW"/>
</dbReference>
<dbReference type="Pfam" id="PF02537">
    <property type="entry name" value="CRCB"/>
    <property type="match status" value="1"/>
</dbReference>
<dbReference type="AlphaFoldDB" id="A0A2T0R2Z0"/>
<dbReference type="GO" id="GO:0140114">
    <property type="term" value="P:cellular detoxification of fluoride"/>
    <property type="evidence" value="ECO:0007669"/>
    <property type="project" value="UniProtKB-UniRule"/>
</dbReference>
<keyword evidence="6 10" id="KW-0407">Ion channel</keyword>
<comment type="caution">
    <text evidence="11">The sequence shown here is derived from an EMBL/GenBank/DDBJ whole genome shotgun (WGS) entry which is preliminary data.</text>
</comment>
<evidence type="ECO:0000313" key="12">
    <source>
        <dbReference type="Proteomes" id="UP000238083"/>
    </source>
</evidence>
<evidence type="ECO:0000256" key="7">
    <source>
        <dbReference type="ARBA" id="ARBA00035120"/>
    </source>
</evidence>
<comment type="activity regulation">
    <text evidence="10">Na(+) is not transported, but it plays an essential structural role and its presence is essential for fluoride channel function.</text>
</comment>
<keyword evidence="10" id="KW-0406">Ion transport</keyword>
<keyword evidence="10" id="KW-0479">Metal-binding</keyword>
<gene>
    <name evidence="10" type="primary">fluC</name>
    <name evidence="10" type="synonym">crcB</name>
    <name evidence="11" type="ORF">CLV37_107269</name>
</gene>
<evidence type="ECO:0000256" key="9">
    <source>
        <dbReference type="ARBA" id="ARBA00049940"/>
    </source>
</evidence>
<dbReference type="PANTHER" id="PTHR28259">
    <property type="entry name" value="FLUORIDE EXPORT PROTEIN 1-RELATED"/>
    <property type="match status" value="1"/>
</dbReference>
<dbReference type="PANTHER" id="PTHR28259:SF1">
    <property type="entry name" value="FLUORIDE EXPORT PROTEIN 1-RELATED"/>
    <property type="match status" value="1"/>
</dbReference>
<keyword evidence="5 10" id="KW-0472">Membrane</keyword>
<dbReference type="HAMAP" id="MF_00454">
    <property type="entry name" value="FluC"/>
    <property type="match status" value="1"/>
</dbReference>
<name>A0A2T0R2Z0_9ACTN</name>
<evidence type="ECO:0000256" key="5">
    <source>
        <dbReference type="ARBA" id="ARBA00023136"/>
    </source>
</evidence>
<keyword evidence="12" id="KW-1185">Reference proteome</keyword>
<comment type="similarity">
    <text evidence="7 10">Belongs to the fluoride channel Fluc/FEX (TC 1.A.43) family.</text>
</comment>
<organism evidence="11 12">
    <name type="scientific">Kineococcus rhizosphaerae</name>
    <dbReference type="NCBI Taxonomy" id="559628"/>
    <lineage>
        <taxon>Bacteria</taxon>
        <taxon>Bacillati</taxon>
        <taxon>Actinomycetota</taxon>
        <taxon>Actinomycetes</taxon>
        <taxon>Kineosporiales</taxon>
        <taxon>Kineosporiaceae</taxon>
        <taxon>Kineococcus</taxon>
    </lineage>
</organism>
<protein>
    <recommendedName>
        <fullName evidence="10">Fluoride-specific ion channel FluC</fullName>
    </recommendedName>
</protein>
<evidence type="ECO:0000256" key="4">
    <source>
        <dbReference type="ARBA" id="ARBA00022989"/>
    </source>
</evidence>
<accession>A0A2T0R2Z0</accession>
<reference evidence="11 12" key="1">
    <citation type="submission" date="2018-03" db="EMBL/GenBank/DDBJ databases">
        <title>Genomic Encyclopedia of Archaeal and Bacterial Type Strains, Phase II (KMG-II): from individual species to whole genera.</title>
        <authorList>
            <person name="Goeker M."/>
        </authorList>
    </citation>
    <scope>NUCLEOTIDE SEQUENCE [LARGE SCALE GENOMIC DNA]</scope>
    <source>
        <strain evidence="11 12">DSM 19711</strain>
    </source>
</reference>
<evidence type="ECO:0000256" key="2">
    <source>
        <dbReference type="ARBA" id="ARBA00022475"/>
    </source>
</evidence>
<dbReference type="Proteomes" id="UP000238083">
    <property type="component" value="Unassembled WGS sequence"/>
</dbReference>
<keyword evidence="2 10" id="KW-1003">Cell membrane</keyword>
<evidence type="ECO:0000256" key="1">
    <source>
        <dbReference type="ARBA" id="ARBA00004651"/>
    </source>
</evidence>
<feature type="transmembrane region" description="Helical" evidence="10">
    <location>
        <begin position="73"/>
        <end position="95"/>
    </location>
</feature>
<keyword evidence="4 10" id="KW-1133">Transmembrane helix</keyword>
<keyword evidence="10" id="KW-0915">Sodium</keyword>
<dbReference type="InterPro" id="IPR003691">
    <property type="entry name" value="FluC"/>
</dbReference>
<comment type="subcellular location">
    <subcellularLocation>
        <location evidence="1 10">Cell membrane</location>
        <topology evidence="1 10">Multi-pass membrane protein</topology>
    </subcellularLocation>
</comment>
<comment type="catalytic activity">
    <reaction evidence="8">
        <text>fluoride(in) = fluoride(out)</text>
        <dbReference type="Rhea" id="RHEA:76159"/>
        <dbReference type="ChEBI" id="CHEBI:17051"/>
    </reaction>
    <physiologicalReaction direction="left-to-right" evidence="8">
        <dbReference type="Rhea" id="RHEA:76160"/>
    </physiologicalReaction>
</comment>
<comment type="function">
    <text evidence="9 10">Fluoride-specific ion channel. Important for reducing fluoride concentration in the cell, thus reducing its toxicity.</text>
</comment>
<feature type="transmembrane region" description="Helical" evidence="10">
    <location>
        <begin position="37"/>
        <end position="61"/>
    </location>
</feature>
<evidence type="ECO:0000256" key="3">
    <source>
        <dbReference type="ARBA" id="ARBA00022692"/>
    </source>
</evidence>
<evidence type="ECO:0000313" key="11">
    <source>
        <dbReference type="EMBL" id="PRY14150.1"/>
    </source>
</evidence>
<dbReference type="RefSeq" id="WP_106212025.1">
    <property type="nucleotide sequence ID" value="NZ_PVZF01000007.1"/>
</dbReference>
<dbReference type="GO" id="GO:0062054">
    <property type="term" value="F:fluoride channel activity"/>
    <property type="evidence" value="ECO:0007669"/>
    <property type="project" value="UniProtKB-UniRule"/>
</dbReference>